<evidence type="ECO:0000313" key="2">
    <source>
        <dbReference type="EMBL" id="SDC20934.1"/>
    </source>
</evidence>
<proteinExistence type="predicted"/>
<feature type="domain" description="Knr4/Smi1-like" evidence="1">
    <location>
        <begin position="26"/>
        <end position="84"/>
    </location>
</feature>
<dbReference type="EMBL" id="FMZH01000001">
    <property type="protein sequence ID" value="SDC20934.1"/>
    <property type="molecule type" value="Genomic_DNA"/>
</dbReference>
<accession>A0A1G6JQD6</accession>
<dbReference type="AlphaFoldDB" id="A0A1G6JQD6"/>
<sequence length="101" mass="11958">MERIVLIITRLVAFWRSQKIEISTKTIEEIGLVERKLDLKLPDDFKTFYTRVNGMENFYPNEIDEEGFLFYPVDAIVSAEKELRDCNLVNKDKIFIFAEYA</sequence>
<name>A0A1G6JQD6_9SPHI</name>
<keyword evidence="3" id="KW-1185">Reference proteome</keyword>
<reference evidence="3" key="1">
    <citation type="submission" date="2016-10" db="EMBL/GenBank/DDBJ databases">
        <authorList>
            <person name="Varghese N."/>
            <person name="Submissions S."/>
        </authorList>
    </citation>
    <scope>NUCLEOTIDE SEQUENCE [LARGE SCALE GENOMIC DNA]</scope>
    <source>
        <strain evidence="3">DSM 18609</strain>
    </source>
</reference>
<dbReference type="Proteomes" id="UP000199455">
    <property type="component" value="Unassembled WGS sequence"/>
</dbReference>
<dbReference type="InterPro" id="IPR018958">
    <property type="entry name" value="Knr4/Smi1-like_dom"/>
</dbReference>
<dbReference type="InterPro" id="IPR037883">
    <property type="entry name" value="Knr4/Smi1-like_sf"/>
</dbReference>
<evidence type="ECO:0000259" key="1">
    <source>
        <dbReference type="Pfam" id="PF09346"/>
    </source>
</evidence>
<organism evidence="2 3">
    <name type="scientific">Pedobacter soli</name>
    <dbReference type="NCBI Taxonomy" id="390242"/>
    <lineage>
        <taxon>Bacteria</taxon>
        <taxon>Pseudomonadati</taxon>
        <taxon>Bacteroidota</taxon>
        <taxon>Sphingobacteriia</taxon>
        <taxon>Sphingobacteriales</taxon>
        <taxon>Sphingobacteriaceae</taxon>
        <taxon>Pedobacter</taxon>
    </lineage>
</organism>
<evidence type="ECO:0000313" key="3">
    <source>
        <dbReference type="Proteomes" id="UP000199455"/>
    </source>
</evidence>
<dbReference type="Gene3D" id="3.40.1580.10">
    <property type="entry name" value="SMI1/KNR4-like"/>
    <property type="match status" value="1"/>
</dbReference>
<dbReference type="RefSeq" id="WP_090764175.1">
    <property type="nucleotide sequence ID" value="NZ_FMZH01000001.1"/>
</dbReference>
<protein>
    <submittedName>
        <fullName evidence="2">SMI1 / KNR4 family (SUKH-1)</fullName>
    </submittedName>
</protein>
<dbReference type="SUPFAM" id="SSF160631">
    <property type="entry name" value="SMI1/KNR4-like"/>
    <property type="match status" value="1"/>
</dbReference>
<gene>
    <name evidence="2" type="ORF">SAMN04488024_101523</name>
</gene>
<dbReference type="Pfam" id="PF09346">
    <property type="entry name" value="SMI1_KNR4"/>
    <property type="match status" value="1"/>
</dbReference>